<keyword evidence="2" id="KW-0547">Nucleotide-binding</keyword>
<reference evidence="6 7" key="1">
    <citation type="submission" date="2023-11" db="EMBL/GenBank/DDBJ databases">
        <authorList>
            <person name="Cook R."/>
            <person name="Crisci M."/>
            <person name="Pye H."/>
            <person name="Adriaenssens E."/>
            <person name="Santini J."/>
        </authorList>
    </citation>
    <scope>NUCLEOTIDE SEQUENCE [LARGE SCALE GENOMIC DNA]</scope>
    <source>
        <strain evidence="6">Lak_Megaphage_Sonny</strain>
    </source>
</reference>
<comment type="similarity">
    <text evidence="1">Belongs to the RecA family.</text>
</comment>
<evidence type="ECO:0000256" key="1">
    <source>
        <dbReference type="ARBA" id="ARBA00009391"/>
    </source>
</evidence>
<evidence type="ECO:0000256" key="2">
    <source>
        <dbReference type="ARBA" id="ARBA00022741"/>
    </source>
</evidence>
<evidence type="ECO:0000256" key="4">
    <source>
        <dbReference type="ARBA" id="ARBA00023172"/>
    </source>
</evidence>
<keyword evidence="7" id="KW-1185">Reference proteome</keyword>
<dbReference type="SMART" id="SM00382">
    <property type="entry name" value="AAA"/>
    <property type="match status" value="1"/>
</dbReference>
<dbReference type="Gene3D" id="3.40.50.300">
    <property type="entry name" value="P-loop containing nucleotide triphosphate hydrolases"/>
    <property type="match status" value="1"/>
</dbReference>
<name>A0ABZ0Z3D8_9CAUD</name>
<organism evidence="6 7">
    <name type="scientific">phage Lak_Megaphage_Sonny</name>
    <dbReference type="NCBI Taxonomy" id="3109229"/>
    <lineage>
        <taxon>Viruses</taxon>
        <taxon>Duplodnaviria</taxon>
        <taxon>Heunggongvirae</taxon>
        <taxon>Uroviricota</taxon>
        <taxon>Caudoviricetes</taxon>
        <taxon>Caudoviricetes code 15 clade</taxon>
    </lineage>
</organism>
<evidence type="ECO:0000259" key="5">
    <source>
        <dbReference type="PROSITE" id="PS50162"/>
    </source>
</evidence>
<dbReference type="Pfam" id="PF00154">
    <property type="entry name" value="RecA_N"/>
    <property type="match status" value="1"/>
</dbReference>
<dbReference type="PANTHER" id="PTHR45900">
    <property type="entry name" value="RECA"/>
    <property type="match status" value="1"/>
</dbReference>
<dbReference type="SUPFAM" id="SSF52540">
    <property type="entry name" value="P-loop containing nucleoside triphosphate hydrolases"/>
    <property type="match status" value="1"/>
</dbReference>
<dbReference type="InterPro" id="IPR049428">
    <property type="entry name" value="RecA-like_N"/>
</dbReference>
<dbReference type="InterPro" id="IPR027417">
    <property type="entry name" value="P-loop_NTPase"/>
</dbReference>
<dbReference type="EMBL" id="OR769223">
    <property type="protein sequence ID" value="WQJ53564.1"/>
    <property type="molecule type" value="Genomic_DNA"/>
</dbReference>
<dbReference type="InterPro" id="IPR020588">
    <property type="entry name" value="RecA_ATP-bd"/>
</dbReference>
<dbReference type="PANTHER" id="PTHR45900:SF1">
    <property type="entry name" value="MITOCHONDRIAL DNA REPAIR PROTEIN RECA HOMOLOG-RELATED"/>
    <property type="match status" value="1"/>
</dbReference>
<sequence>MAKKVLKDGELPSVFDMVQSVDKTAEIIAESAYSNIKDFIPTGNYILNCCMSGDIYGGIPCGRVTTFYGPSSVGKSFLACSCAREAQKKGYTVIYLDSEGSIDAKFVSRLGVDPTKLIIKQVSTIAETSQFIANICDQLQKQEDEYGKHQNVMIVLDSLGNLTSDKEREDTMSGANKRDMTKAQEVKAMFRVNATPLARLGIPMIVNNHSYAQIGAYVPTQVMSAGTGLTYNSSITIELSAAKLDDKANEAAAASKQGADTTTKNGILVTAKPVKSRFCRPYKVKFQIPYFCAPNQFIGLEAFMNWENAGVGRGTLITEKDYNKLTDAAKEKIKVFDFNGTTMYAELKDSCRNIICKHLGRAVSVTEFFSPTVFTPEFLEYLNTNVIHPMFDLPDQSSFEDIKEIEDMITTGEQVSSDEENSEEN</sequence>
<protein>
    <submittedName>
        <fullName evidence="6">UvsX-like recombinase</fullName>
    </submittedName>
</protein>
<proteinExistence type="inferred from homology"/>
<evidence type="ECO:0000313" key="7">
    <source>
        <dbReference type="Proteomes" id="UP001358193"/>
    </source>
</evidence>
<evidence type="ECO:0000313" key="6">
    <source>
        <dbReference type="EMBL" id="WQJ53564.1"/>
    </source>
</evidence>
<dbReference type="InterPro" id="IPR013765">
    <property type="entry name" value="DNA_recomb/repair_RecA"/>
</dbReference>
<keyword evidence="4" id="KW-0233">DNA recombination</keyword>
<evidence type="ECO:0000256" key="3">
    <source>
        <dbReference type="ARBA" id="ARBA00022840"/>
    </source>
</evidence>
<dbReference type="InterPro" id="IPR003593">
    <property type="entry name" value="AAA+_ATPase"/>
</dbReference>
<feature type="domain" description="RecA family profile 1" evidence="5">
    <location>
        <begin position="36"/>
        <end position="210"/>
    </location>
</feature>
<dbReference type="PROSITE" id="PS50162">
    <property type="entry name" value="RECA_2"/>
    <property type="match status" value="1"/>
</dbReference>
<keyword evidence="3" id="KW-0067">ATP-binding</keyword>
<dbReference type="Proteomes" id="UP001358193">
    <property type="component" value="Segment"/>
</dbReference>
<accession>A0ABZ0Z3D8</accession>